<accession>A0A6J5W3D5</accession>
<proteinExistence type="predicted"/>
<organism evidence="2 3">
    <name type="scientific">Prunus armeniaca</name>
    <name type="common">Apricot</name>
    <name type="synonym">Armeniaca vulgaris</name>
    <dbReference type="NCBI Taxonomy" id="36596"/>
    <lineage>
        <taxon>Eukaryota</taxon>
        <taxon>Viridiplantae</taxon>
        <taxon>Streptophyta</taxon>
        <taxon>Embryophyta</taxon>
        <taxon>Tracheophyta</taxon>
        <taxon>Spermatophyta</taxon>
        <taxon>Magnoliopsida</taxon>
        <taxon>eudicotyledons</taxon>
        <taxon>Gunneridae</taxon>
        <taxon>Pentapetalae</taxon>
        <taxon>rosids</taxon>
        <taxon>fabids</taxon>
        <taxon>Rosales</taxon>
        <taxon>Rosaceae</taxon>
        <taxon>Amygdaloideae</taxon>
        <taxon>Amygdaleae</taxon>
        <taxon>Prunus</taxon>
    </lineage>
</organism>
<reference evidence="3" key="1">
    <citation type="journal article" date="2020" name="Genome Biol.">
        <title>Gamete binning: chromosome-level and haplotype-resolved genome assembly enabled by high-throughput single-cell sequencing of gamete genomes.</title>
        <authorList>
            <person name="Campoy J.A."/>
            <person name="Sun H."/>
            <person name="Goel M."/>
            <person name="Jiao W.-B."/>
            <person name="Folz-Donahue K."/>
            <person name="Wang N."/>
            <person name="Rubio M."/>
            <person name="Liu C."/>
            <person name="Kukat C."/>
            <person name="Ruiz D."/>
            <person name="Huettel B."/>
            <person name="Schneeberger K."/>
        </authorList>
    </citation>
    <scope>NUCLEOTIDE SEQUENCE [LARGE SCALE GENOMIC DNA]</scope>
    <source>
        <strain evidence="3">cv. Rojo Pasion</strain>
    </source>
</reference>
<dbReference type="OrthoDB" id="1752136at2759"/>
<evidence type="ECO:0000313" key="3">
    <source>
        <dbReference type="Proteomes" id="UP000507245"/>
    </source>
</evidence>
<dbReference type="Proteomes" id="UP000507245">
    <property type="component" value="Unassembled WGS sequence"/>
</dbReference>
<evidence type="ECO:0000256" key="1">
    <source>
        <dbReference type="SAM" id="MobiDB-lite"/>
    </source>
</evidence>
<feature type="compositionally biased region" description="Polar residues" evidence="1">
    <location>
        <begin position="137"/>
        <end position="155"/>
    </location>
</feature>
<dbReference type="EMBL" id="CAEKKB010000001">
    <property type="protein sequence ID" value="CAB4294224.1"/>
    <property type="molecule type" value="Genomic_DNA"/>
</dbReference>
<feature type="region of interest" description="Disordered" evidence="1">
    <location>
        <begin position="122"/>
        <end position="159"/>
    </location>
</feature>
<dbReference type="AlphaFoldDB" id="A0A6J5W3D5"/>
<protein>
    <submittedName>
        <fullName evidence="2">Uncharacterized protein</fullName>
    </submittedName>
</protein>
<sequence>MKKAFIFDGFDVNGELGYEIQIREAVVRPNCLTILRFKEQLFGISCYQLVVEKGFTNQEEFPDAILQVRGQYRLFQLHFGAIKNDLNKSDLLIQAVFDDIEPLLKSSSSPFDQALVQYEKKDTSGQIFPSTPPPLSKETSTPLTASFTSSPNESMPASKKKARIAVRKKLFTSLIQTQKKFKMISAPLPNAMYLSLILKRPLQAIYWLRPIDYTLARVNELRLD</sequence>
<evidence type="ECO:0000313" key="2">
    <source>
        <dbReference type="EMBL" id="CAB4294224.1"/>
    </source>
</evidence>
<keyword evidence="3" id="KW-1185">Reference proteome</keyword>
<name>A0A6J5W3D5_PRUAR</name>
<gene>
    <name evidence="2" type="ORF">ORAREDHAP_LOCUS4237</name>
</gene>